<feature type="compositionally biased region" description="Low complexity" evidence="1">
    <location>
        <begin position="168"/>
        <end position="181"/>
    </location>
</feature>
<evidence type="ECO:0000313" key="3">
    <source>
        <dbReference type="Proteomes" id="UP000196573"/>
    </source>
</evidence>
<feature type="compositionally biased region" description="Low complexity" evidence="1">
    <location>
        <begin position="118"/>
        <end position="144"/>
    </location>
</feature>
<feature type="compositionally biased region" description="Low complexity" evidence="1">
    <location>
        <begin position="92"/>
        <end position="105"/>
    </location>
</feature>
<evidence type="ECO:0000256" key="1">
    <source>
        <dbReference type="SAM" id="MobiDB-lite"/>
    </source>
</evidence>
<evidence type="ECO:0000313" key="2">
    <source>
        <dbReference type="EMBL" id="SMA48386.1"/>
    </source>
</evidence>
<dbReference type="AlphaFoldDB" id="A0A1X7ALJ8"/>
<accession>A0A1X7ALJ8</accession>
<dbReference type="Proteomes" id="UP000196573">
    <property type="component" value="Unassembled WGS sequence"/>
</dbReference>
<dbReference type="EMBL" id="FWPT01000006">
    <property type="protein sequence ID" value="SMA48386.1"/>
    <property type="molecule type" value="Genomic_DNA"/>
</dbReference>
<feature type="region of interest" description="Disordered" evidence="1">
    <location>
        <begin position="437"/>
        <end position="470"/>
    </location>
</feature>
<reference evidence="2 3" key="1">
    <citation type="submission" date="2017-03" db="EMBL/GenBank/DDBJ databases">
        <authorList>
            <person name="Afonso C.L."/>
            <person name="Miller P.J."/>
            <person name="Scott M.A."/>
            <person name="Spackman E."/>
            <person name="Goraichik I."/>
            <person name="Dimitrov K.M."/>
            <person name="Suarez D.L."/>
            <person name="Swayne D.E."/>
        </authorList>
    </citation>
    <scope>NUCLEOTIDE SEQUENCE [LARGE SCALE GENOMIC DNA]</scope>
    <source>
        <strain evidence="2">SB41UT1</strain>
    </source>
</reference>
<sequence length="643" mass="72090">MAYGPNSAGGVQVTSIFQNGNLSHVQMQPMVGTFGQHHVQALQRPPTYYMAQQWPPFPGGFTQTSMVNRNVSVHVMTNTYMTPPKPAAYPRQAMSQQTMPQQMPSYGNWTPQPPRPQYQPTQYYAPQPQQHYSQQPQSRPQHQPVNYQPPGTMPQQQHRMPTPPPQTVPTKPAPTKAAPQTAPKPNPKPVQTNNYQGYPAPTRTKPAVAPKPVRTEVKTPAPQPQNNEKTQQPEQTKLKTESAPVKTESFDWQKPAPPKNFRAPDVAPEPKTKQPEPEVDLGSFPDVSTGDIYETIPARETQQSQSLPSSDQQEVAGQKKKSKKKGLGSRIKQAFTRRKNKDSGPRELERRAAQQGPRIENIYSPAPKGEPIYQNTEGRDLKSERKPVDPNYATVLKREERPESPLYADPSSPELPPRSYMQDDKFVSEQIYDNAQLKSRPVEPEIVQTSVPDETYEPVGTPPVEEMESSFIESDGDPIYDSLRFSSAELERQQQEFDAQVKGKKSVIQTFTKARKSYNGKVEKHVKLLKQMKAAFDKGDSTKAGHLMQKASNGLQALSNANTAMALAQAQAGTELLDELTHDLSNDTIKDFQAQSQRSNQLLESVQSYLEGYQQHRFVDKQTHSKLMANADALVKAFEKHKN</sequence>
<feature type="compositionally biased region" description="Polar residues" evidence="1">
    <location>
        <begin position="224"/>
        <end position="235"/>
    </location>
</feature>
<feature type="compositionally biased region" description="Basic residues" evidence="1">
    <location>
        <begin position="318"/>
        <end position="327"/>
    </location>
</feature>
<feature type="region of interest" description="Disordered" evidence="1">
    <location>
        <begin position="83"/>
        <end position="422"/>
    </location>
</feature>
<feature type="compositionally biased region" description="Low complexity" evidence="1">
    <location>
        <begin position="302"/>
        <end position="313"/>
    </location>
</feature>
<gene>
    <name evidence="2" type="ORF">EHSB41UT_02721</name>
</gene>
<dbReference type="RefSeq" id="WP_087110781.1">
    <property type="nucleotide sequence ID" value="NZ_CBCSCN010000006.1"/>
</dbReference>
<keyword evidence="3" id="KW-1185">Reference proteome</keyword>
<organism evidence="2 3">
    <name type="scientific">Parendozoicomonas haliclonae</name>
    <dbReference type="NCBI Taxonomy" id="1960125"/>
    <lineage>
        <taxon>Bacteria</taxon>
        <taxon>Pseudomonadati</taxon>
        <taxon>Pseudomonadota</taxon>
        <taxon>Gammaproteobacteria</taxon>
        <taxon>Oceanospirillales</taxon>
        <taxon>Endozoicomonadaceae</taxon>
        <taxon>Parendozoicomonas</taxon>
    </lineage>
</organism>
<feature type="compositionally biased region" description="Basic and acidic residues" evidence="1">
    <location>
        <begin position="341"/>
        <end position="352"/>
    </location>
</feature>
<name>A0A1X7ALJ8_9GAMM</name>
<protein>
    <submittedName>
        <fullName evidence="2">Uncharacterized protein</fullName>
    </submittedName>
</protein>
<feature type="compositionally biased region" description="Basic and acidic residues" evidence="1">
    <location>
        <begin position="377"/>
        <end position="388"/>
    </location>
</feature>
<proteinExistence type="predicted"/>